<protein>
    <recommendedName>
        <fullName evidence="7">Terpene synthase</fullName>
        <ecNumber evidence="7">4.2.3.-</ecNumber>
    </recommendedName>
</protein>
<dbReference type="PANTHER" id="PTHR35201">
    <property type="entry name" value="TERPENE SYNTHASE"/>
    <property type="match status" value="1"/>
</dbReference>
<evidence type="ECO:0000256" key="1">
    <source>
        <dbReference type="ARBA" id="ARBA00001946"/>
    </source>
</evidence>
<accession>A0A9X2EA13</accession>
<keyword evidence="9" id="KW-1185">Reference proteome</keyword>
<comment type="cofactor">
    <cofactor evidence="1 7">
        <name>Mg(2+)</name>
        <dbReference type="ChEBI" id="CHEBI:18420"/>
    </cofactor>
</comment>
<evidence type="ECO:0000256" key="5">
    <source>
        <dbReference type="ARBA" id="ARBA00035573"/>
    </source>
</evidence>
<evidence type="ECO:0000256" key="7">
    <source>
        <dbReference type="RuleBase" id="RU366034"/>
    </source>
</evidence>
<organism evidence="8 9">
    <name type="scientific">Nocardia pulmonis</name>
    <dbReference type="NCBI Taxonomy" id="2951408"/>
    <lineage>
        <taxon>Bacteria</taxon>
        <taxon>Bacillati</taxon>
        <taxon>Actinomycetota</taxon>
        <taxon>Actinomycetes</taxon>
        <taxon>Mycobacteriales</taxon>
        <taxon>Nocardiaceae</taxon>
        <taxon>Nocardia</taxon>
    </lineage>
</organism>
<name>A0A9X2EA13_9NOCA</name>
<evidence type="ECO:0000256" key="6">
    <source>
        <dbReference type="ARBA" id="ARBA00035653"/>
    </source>
</evidence>
<comment type="catalytic activity">
    <reaction evidence="5">
        <text>(E)-2-methylgeranyl diphosphate + H2O = 2-methylisoborneol + diphosphate</text>
        <dbReference type="Rhea" id="RHEA:32571"/>
        <dbReference type="ChEBI" id="CHEBI:15377"/>
        <dbReference type="ChEBI" id="CHEBI:33019"/>
        <dbReference type="ChEBI" id="CHEBI:61984"/>
        <dbReference type="ChEBI" id="CHEBI:61987"/>
        <dbReference type="EC" id="4.2.3.118"/>
    </reaction>
</comment>
<evidence type="ECO:0000313" key="8">
    <source>
        <dbReference type="EMBL" id="MCM6777074.1"/>
    </source>
</evidence>
<dbReference type="InterPro" id="IPR008949">
    <property type="entry name" value="Isoprenoid_synthase_dom_sf"/>
</dbReference>
<dbReference type="SFLD" id="SFLDG01020">
    <property type="entry name" value="Terpene_Cyclase_Like_2"/>
    <property type="match status" value="1"/>
</dbReference>
<keyword evidence="4 7" id="KW-0456">Lyase</keyword>
<dbReference type="InterPro" id="IPR034686">
    <property type="entry name" value="Terpene_cyclase-like_2"/>
</dbReference>
<reference evidence="8" key="1">
    <citation type="submission" date="2022-06" db="EMBL/GenBank/DDBJ databases">
        <title>Novel species in genus nocardia.</title>
        <authorList>
            <person name="Li F."/>
        </authorList>
    </citation>
    <scope>NUCLEOTIDE SEQUENCE</scope>
    <source>
        <strain evidence="8">CDC141</strain>
    </source>
</reference>
<evidence type="ECO:0000256" key="4">
    <source>
        <dbReference type="ARBA" id="ARBA00023239"/>
    </source>
</evidence>
<dbReference type="NCBIfam" id="NF041167">
    <property type="entry name" value="f2_encap_cargo2"/>
    <property type="match status" value="1"/>
</dbReference>
<dbReference type="EMBL" id="JAMRXG010000013">
    <property type="protein sequence ID" value="MCM6777074.1"/>
    <property type="molecule type" value="Genomic_DNA"/>
</dbReference>
<dbReference type="AlphaFoldDB" id="A0A9X2EA13"/>
<evidence type="ECO:0000256" key="3">
    <source>
        <dbReference type="ARBA" id="ARBA00022842"/>
    </source>
</evidence>
<dbReference type="PANTHER" id="PTHR35201:SF4">
    <property type="entry name" value="BETA-PINACENE SYNTHASE-RELATED"/>
    <property type="match status" value="1"/>
</dbReference>
<evidence type="ECO:0000313" key="9">
    <source>
        <dbReference type="Proteomes" id="UP001139157"/>
    </source>
</evidence>
<dbReference type="SUPFAM" id="SSF48576">
    <property type="entry name" value="Terpenoid synthases"/>
    <property type="match status" value="1"/>
</dbReference>
<comment type="caution">
    <text evidence="8">The sequence shown here is derived from an EMBL/GenBank/DDBJ whole genome shotgun (WGS) entry which is preliminary data.</text>
</comment>
<comment type="similarity">
    <text evidence="6">Belongs to the terpene synthase family. 2-methylisoborneol synthase subfamily.</text>
</comment>
<dbReference type="GO" id="GO:0046872">
    <property type="term" value="F:metal ion binding"/>
    <property type="evidence" value="ECO:0007669"/>
    <property type="project" value="UniProtKB-KW"/>
</dbReference>
<evidence type="ECO:0000256" key="2">
    <source>
        <dbReference type="ARBA" id="ARBA00022723"/>
    </source>
</evidence>
<dbReference type="InterPro" id="IPR047945">
    <property type="entry name" value="MIB_synthase"/>
</dbReference>
<dbReference type="Proteomes" id="UP001139157">
    <property type="component" value="Unassembled WGS sequence"/>
</dbReference>
<dbReference type="RefSeq" id="WP_251915793.1">
    <property type="nucleotide sequence ID" value="NZ_JAMRXG010000013.1"/>
</dbReference>
<dbReference type="SFLD" id="SFLDS00005">
    <property type="entry name" value="Isoprenoid_Synthase_Type_I"/>
    <property type="match status" value="1"/>
</dbReference>
<dbReference type="GO" id="GO:0010333">
    <property type="term" value="F:terpene synthase activity"/>
    <property type="evidence" value="ECO:0007669"/>
    <property type="project" value="InterPro"/>
</dbReference>
<keyword evidence="3 7" id="KW-0460">Magnesium</keyword>
<dbReference type="Pfam" id="PF19086">
    <property type="entry name" value="Terpene_syn_C_2"/>
    <property type="match status" value="1"/>
</dbReference>
<proteinExistence type="inferred from homology"/>
<sequence>MTSATDHNPLSSNNIAAALALPYGLGASALRLPHRPPASADPLCTGTVAAFSAEVDTVPSSSGLLDPITRLADDTPACREMEWGDGSAPPLYLPPPDRIDDVLAAEVDTRLTTWARGLGLGDDDAEQLRSIGYGRLVMLTHSECDDPDCLLVAAQMNTAWWMADDLFADDTARGAISAELGPRLSLVMAVLDPLPSLGEFSARLDEALSGHLVFRAFDSALAHLRRHATPGQVQRACYATAAMFVSWNAYAAWRESGRTLPAWEYLAARQHDSFYTSMTLIDPVAGYLLPDELFYRTAVRHAAFRAGTAAVLVNDLLSVAKDAADENPVCNVVLQVAADRDCSLREATEIVVDLHNRVVRDFEAARRAMLAVPVPELRRYLRGLRSWMAGSFEWHNTNPRYR</sequence>
<dbReference type="GO" id="GO:0042214">
    <property type="term" value="P:terpene metabolic process"/>
    <property type="evidence" value="ECO:0007669"/>
    <property type="project" value="InterPro"/>
</dbReference>
<gene>
    <name evidence="8" type="ORF">NDR86_26655</name>
</gene>
<dbReference type="EC" id="4.2.3.-" evidence="7"/>
<dbReference type="Gene3D" id="1.10.600.10">
    <property type="entry name" value="Farnesyl Diphosphate Synthase"/>
    <property type="match status" value="1"/>
</dbReference>
<keyword evidence="2 7" id="KW-0479">Metal-binding</keyword>